<evidence type="ECO:0000313" key="2">
    <source>
        <dbReference type="Proteomes" id="UP000241473"/>
    </source>
</evidence>
<reference evidence="1 2" key="1">
    <citation type="submission" date="2017-04" db="EMBL/GenBank/DDBJ databases">
        <title>Novel microbial lineages endemic to geothermal iron-oxide mats fill important gaps in the evolutionary history of Archaea.</title>
        <authorList>
            <person name="Jay Z.J."/>
            <person name="Beam J.P."/>
            <person name="Dlakic M."/>
            <person name="Rusch D.B."/>
            <person name="Kozubal M.A."/>
            <person name="Inskeep W.P."/>
        </authorList>
    </citation>
    <scope>NUCLEOTIDE SEQUENCE [LARGE SCALE GENOMIC DNA]</scope>
    <source>
        <strain evidence="1">OSP_C</strain>
    </source>
</reference>
<dbReference type="AlphaFoldDB" id="A0A2R6AG85"/>
<protein>
    <submittedName>
        <fullName evidence="1">Uncharacterized protein</fullName>
    </submittedName>
</protein>
<evidence type="ECO:0000313" key="1">
    <source>
        <dbReference type="EMBL" id="PSN85328.1"/>
    </source>
</evidence>
<dbReference type="EMBL" id="NEXB01000145">
    <property type="protein sequence ID" value="PSN85328.1"/>
    <property type="molecule type" value="Genomic_DNA"/>
</dbReference>
<organism evidence="1 2">
    <name type="scientific">Candidatus Marsarchaeota G1 archaeon OSP_C</name>
    <dbReference type="NCBI Taxonomy" id="1978154"/>
    <lineage>
        <taxon>Archaea</taxon>
        <taxon>Candidatus Marsarchaeota</taxon>
        <taxon>Candidatus Marsarchaeota group 1</taxon>
    </lineage>
</organism>
<dbReference type="PANTHER" id="PTHR39967">
    <property type="match status" value="1"/>
</dbReference>
<dbReference type="SUPFAM" id="SSF53098">
    <property type="entry name" value="Ribonuclease H-like"/>
    <property type="match status" value="1"/>
</dbReference>
<dbReference type="GO" id="GO:0003676">
    <property type="term" value="F:nucleic acid binding"/>
    <property type="evidence" value="ECO:0007669"/>
    <property type="project" value="InterPro"/>
</dbReference>
<gene>
    <name evidence="1" type="ORF">B9Q00_11065</name>
</gene>
<sequence>MWVAVDAVTRQPIWFGVSLTRTTQNALRFLRRLRKRCLGDPVILTDRGPWYRDAVSRAGFRNHVHQTFGLRSSVERFFGYLKDRTRVFYNNINPKKTLFTPLVDFLELFMHWYTEWR</sequence>
<accession>A0A2R6AG85</accession>
<dbReference type="Proteomes" id="UP000241473">
    <property type="component" value="Unassembled WGS sequence"/>
</dbReference>
<dbReference type="PANTHER" id="PTHR39967:SF1">
    <property type="entry name" value="ISH14-TYPE TRANSPOSASE HSIRS44"/>
    <property type="match status" value="1"/>
</dbReference>
<dbReference type="InterPro" id="IPR012337">
    <property type="entry name" value="RNaseH-like_sf"/>
</dbReference>
<dbReference type="Gene3D" id="3.30.420.10">
    <property type="entry name" value="Ribonuclease H-like superfamily/Ribonuclease H"/>
    <property type="match status" value="1"/>
</dbReference>
<dbReference type="InterPro" id="IPR036397">
    <property type="entry name" value="RNaseH_sf"/>
</dbReference>
<name>A0A2R6AG85_9ARCH</name>
<proteinExistence type="predicted"/>
<comment type="caution">
    <text evidence="1">The sequence shown here is derived from an EMBL/GenBank/DDBJ whole genome shotgun (WGS) entry which is preliminary data.</text>
</comment>